<evidence type="ECO:0000313" key="2">
    <source>
        <dbReference type="Proteomes" id="UP000199627"/>
    </source>
</evidence>
<accession>A0A1H0YPE6</accession>
<reference evidence="2" key="1">
    <citation type="submission" date="2016-10" db="EMBL/GenBank/DDBJ databases">
        <authorList>
            <person name="Varghese N."/>
            <person name="Submissions S."/>
        </authorList>
    </citation>
    <scope>NUCLEOTIDE SEQUENCE [LARGE SCALE GENOMIC DNA]</scope>
    <source>
        <strain evidence="2">DSM 17072</strain>
    </source>
</reference>
<dbReference type="AlphaFoldDB" id="A0A1H0YPE6"/>
<organism evidence="1 2">
    <name type="scientific">Chryseobacterium soldanellicola</name>
    <dbReference type="NCBI Taxonomy" id="311333"/>
    <lineage>
        <taxon>Bacteria</taxon>
        <taxon>Pseudomonadati</taxon>
        <taxon>Bacteroidota</taxon>
        <taxon>Flavobacteriia</taxon>
        <taxon>Flavobacteriales</taxon>
        <taxon>Weeksellaceae</taxon>
        <taxon>Chryseobacterium group</taxon>
        <taxon>Chryseobacterium</taxon>
    </lineage>
</organism>
<sequence length="231" mass="26853">MCPLPELNLNLGIVTRQHTSSPKDEGEIIVKTDSQLKTYTITIIISDQEAGKIQLKIGNQEVEIPTYKLTVTDDKTNETEVFQVTRDTLNFMQTKTKMSFLSFLGFKKFDKTSFLYENIPFEPQSENLEKFELSKYRSLSENSLSYTLNGNGKNIIIYAGNINDFQKQENISQYFIVVNHNDGQSFIVNMMYREKMLKLTPKIELHIVKRKNIPKNFEIDEEGKIRKLIYL</sequence>
<dbReference type="Proteomes" id="UP000199627">
    <property type="component" value="Unassembled WGS sequence"/>
</dbReference>
<proteinExistence type="predicted"/>
<keyword evidence="2" id="KW-1185">Reference proteome</keyword>
<dbReference type="EMBL" id="FNKL01000001">
    <property type="protein sequence ID" value="SDQ17000.1"/>
    <property type="molecule type" value="Genomic_DNA"/>
</dbReference>
<name>A0A1H0YPE6_9FLAO</name>
<dbReference type="RefSeq" id="WP_089753910.1">
    <property type="nucleotide sequence ID" value="NZ_FNKL01000001.1"/>
</dbReference>
<gene>
    <name evidence="1" type="ORF">SAMN05421664_0858</name>
</gene>
<dbReference type="STRING" id="311333.SAMN05421664_0858"/>
<evidence type="ECO:0000313" key="1">
    <source>
        <dbReference type="EMBL" id="SDQ17000.1"/>
    </source>
</evidence>
<dbReference type="OrthoDB" id="1248859at2"/>
<protein>
    <submittedName>
        <fullName evidence="1">Uncharacterized protein</fullName>
    </submittedName>
</protein>